<evidence type="ECO:0000256" key="4">
    <source>
        <dbReference type="ARBA" id="ARBA00022827"/>
    </source>
</evidence>
<dbReference type="AlphaFoldDB" id="A0A0U4E819"/>
<feature type="domain" description="FAD/NAD(P)-binding" evidence="8">
    <location>
        <begin position="4"/>
        <end position="301"/>
    </location>
</feature>
<keyword evidence="10" id="KW-1185">Reference proteome</keyword>
<dbReference type="STRING" id="1472767.AOX59_10525"/>
<proteinExistence type="inferred from homology"/>
<dbReference type="Pfam" id="PF02852">
    <property type="entry name" value="Pyr_redox_dim"/>
    <property type="match status" value="1"/>
</dbReference>
<comment type="cofactor">
    <cofactor evidence="1">
        <name>FAD</name>
        <dbReference type="ChEBI" id="CHEBI:57692"/>
    </cofactor>
</comment>
<evidence type="ECO:0000256" key="1">
    <source>
        <dbReference type="ARBA" id="ARBA00001974"/>
    </source>
</evidence>
<accession>A0A0U4E819</accession>
<dbReference type="NCBIfam" id="NF010037">
    <property type="entry name" value="PRK13512.1"/>
    <property type="match status" value="1"/>
</dbReference>
<feature type="domain" description="Pyridine nucleotide-disulphide oxidoreductase dimerisation" evidence="7">
    <location>
        <begin position="327"/>
        <end position="428"/>
    </location>
</feature>
<dbReference type="KEGG" id="lao:AOX59_10525"/>
<dbReference type="PANTHER" id="PTHR43429:SF1">
    <property type="entry name" value="NAD(P)H SULFUR OXIDOREDUCTASE (COA-DEPENDENT)"/>
    <property type="match status" value="1"/>
</dbReference>
<keyword evidence="3" id="KW-0285">Flavoprotein</keyword>
<dbReference type="InterPro" id="IPR050260">
    <property type="entry name" value="FAD-bd_OxRdtase"/>
</dbReference>
<dbReference type="Pfam" id="PF07992">
    <property type="entry name" value="Pyr_redox_2"/>
    <property type="match status" value="1"/>
</dbReference>
<dbReference type="EMBL" id="CP013862">
    <property type="protein sequence ID" value="ALX48993.1"/>
    <property type="molecule type" value="Genomic_DNA"/>
</dbReference>
<name>A0A0U4E819_9BACI</name>
<reference evidence="9 10" key="1">
    <citation type="submission" date="2016-01" db="EMBL/GenBank/DDBJ databases">
        <title>Complete genome sequence of strain Lentibacillus amyloliquefaciens LAM0015T isolated from saline sediment.</title>
        <authorList>
            <person name="Wang J.-L."/>
            <person name="He M.-X."/>
        </authorList>
    </citation>
    <scope>NUCLEOTIDE SEQUENCE [LARGE SCALE GENOMIC DNA]</scope>
    <source>
        <strain evidence="9 10">LAM0015</strain>
    </source>
</reference>
<dbReference type="InterPro" id="IPR016156">
    <property type="entry name" value="FAD/NAD-linked_Rdtase_dimer_sf"/>
</dbReference>
<dbReference type="PANTHER" id="PTHR43429">
    <property type="entry name" value="PYRIDINE NUCLEOTIDE-DISULFIDE OXIDOREDUCTASE DOMAIN-CONTAINING"/>
    <property type="match status" value="1"/>
</dbReference>
<dbReference type="InterPro" id="IPR023753">
    <property type="entry name" value="FAD/NAD-binding_dom"/>
</dbReference>
<dbReference type="InterPro" id="IPR036188">
    <property type="entry name" value="FAD/NAD-bd_sf"/>
</dbReference>
<organism evidence="9 10">
    <name type="scientific">Lentibacillus amyloliquefaciens</name>
    <dbReference type="NCBI Taxonomy" id="1472767"/>
    <lineage>
        <taxon>Bacteria</taxon>
        <taxon>Bacillati</taxon>
        <taxon>Bacillota</taxon>
        <taxon>Bacilli</taxon>
        <taxon>Bacillales</taxon>
        <taxon>Bacillaceae</taxon>
        <taxon>Lentibacillus</taxon>
    </lineage>
</organism>
<evidence type="ECO:0000256" key="2">
    <source>
        <dbReference type="ARBA" id="ARBA00009130"/>
    </source>
</evidence>
<dbReference type="Proteomes" id="UP000050331">
    <property type="component" value="Chromosome"/>
</dbReference>
<keyword evidence="4" id="KW-0274">FAD</keyword>
<evidence type="ECO:0000313" key="10">
    <source>
        <dbReference type="Proteomes" id="UP000050331"/>
    </source>
</evidence>
<evidence type="ECO:0000313" key="9">
    <source>
        <dbReference type="EMBL" id="ALX48993.1"/>
    </source>
</evidence>
<dbReference type="SUPFAM" id="SSF55424">
    <property type="entry name" value="FAD/NAD-linked reductases, dimerisation (C-terminal) domain"/>
    <property type="match status" value="1"/>
</dbReference>
<comment type="similarity">
    <text evidence="2">Belongs to the class-III pyridine nucleotide-disulfide oxidoreductase family.</text>
</comment>
<dbReference type="OrthoDB" id="9802028at2"/>
<gene>
    <name evidence="9" type="ORF">AOX59_10525</name>
</gene>
<evidence type="ECO:0000256" key="6">
    <source>
        <dbReference type="ARBA" id="ARBA00023284"/>
    </source>
</evidence>
<keyword evidence="6" id="KW-0676">Redox-active center</keyword>
<protein>
    <submittedName>
        <fullName evidence="9">NADH oxidase</fullName>
    </submittedName>
</protein>
<dbReference type="PRINTS" id="PR00368">
    <property type="entry name" value="FADPNR"/>
</dbReference>
<keyword evidence="5" id="KW-0560">Oxidoreductase</keyword>
<dbReference type="GO" id="GO:0016491">
    <property type="term" value="F:oxidoreductase activity"/>
    <property type="evidence" value="ECO:0007669"/>
    <property type="project" value="UniProtKB-KW"/>
</dbReference>
<dbReference type="Gene3D" id="3.50.50.60">
    <property type="entry name" value="FAD/NAD(P)-binding domain"/>
    <property type="match status" value="2"/>
</dbReference>
<sequence length="447" mass="48523">MAQKIVIVGGVAGGANIASQLRRNDQNSDITLFDKDEHIAFSTCGMPYYIGGEVEKRSHLLVNSEKFADKFDINLQTNAEVIKIDRENKQVTYRDSSGEHKTPYDKLVLAPGASAIKPDFDGYNEKRVFTLHTIPDMDAIQEFIQTHQPKTCAIIGAGFVGMELVENLQALSIDCTIIDRSKQVMKLVDKDMAAMIEDHITSKGTHLLLNEELNSFSNNGSTLHLGSGKSVQADMTIMAAGIRPNKKLAEDSGLKIGKTGAIKVNNFMQTNDPDIYAIGDVIETNDFLTGTPRHVALAGPAHRQAIIAAGHMQGNKIEYSGVQGSAIFKVFDLTVGSTGLNAAVLDHLDIEYKTVTHEALSHAGYYPGAEKICIKILFDAKTGLLYGAQVIGREGADKRLAVLATAMKGRMTVHTLTELELAYAPPYSSPKDPVNVIGYKATSKLES</sequence>
<dbReference type="InterPro" id="IPR004099">
    <property type="entry name" value="Pyr_nucl-diS_OxRdtase_dimer"/>
</dbReference>
<evidence type="ECO:0000256" key="3">
    <source>
        <dbReference type="ARBA" id="ARBA00022630"/>
    </source>
</evidence>
<dbReference type="PRINTS" id="PR00411">
    <property type="entry name" value="PNDRDTASEI"/>
</dbReference>
<dbReference type="RefSeq" id="WP_068445365.1">
    <property type="nucleotide sequence ID" value="NZ_CP013862.1"/>
</dbReference>
<dbReference type="SUPFAM" id="SSF51905">
    <property type="entry name" value="FAD/NAD(P)-binding domain"/>
    <property type="match status" value="2"/>
</dbReference>
<evidence type="ECO:0000259" key="8">
    <source>
        <dbReference type="Pfam" id="PF07992"/>
    </source>
</evidence>
<evidence type="ECO:0000256" key="5">
    <source>
        <dbReference type="ARBA" id="ARBA00023002"/>
    </source>
</evidence>
<evidence type="ECO:0000259" key="7">
    <source>
        <dbReference type="Pfam" id="PF02852"/>
    </source>
</evidence>